<feature type="domain" description="HTH cro/C1-type" evidence="1">
    <location>
        <begin position="18"/>
        <end position="78"/>
    </location>
</feature>
<accession>A0A1H9S7S7</accession>
<dbReference type="Gene3D" id="1.10.260.40">
    <property type="entry name" value="lambda repressor-like DNA-binding domains"/>
    <property type="match status" value="1"/>
</dbReference>
<evidence type="ECO:0000313" key="3">
    <source>
        <dbReference type="Proteomes" id="UP000199019"/>
    </source>
</evidence>
<gene>
    <name evidence="2" type="ORF">SAMN05216199_1267</name>
</gene>
<keyword evidence="3" id="KW-1185">Reference proteome</keyword>
<name>A0A1H9S7S7_9MICO</name>
<proteinExistence type="predicted"/>
<dbReference type="InterPro" id="IPR001387">
    <property type="entry name" value="Cro/C1-type_HTH"/>
</dbReference>
<evidence type="ECO:0000313" key="2">
    <source>
        <dbReference type="EMBL" id="SER80239.1"/>
    </source>
</evidence>
<dbReference type="STRING" id="587636.SAMN05216199_1267"/>
<dbReference type="SMART" id="SM00530">
    <property type="entry name" value="HTH_XRE"/>
    <property type="match status" value="1"/>
</dbReference>
<dbReference type="AlphaFoldDB" id="A0A1H9S7S7"/>
<dbReference type="Proteomes" id="UP000199019">
    <property type="component" value="Unassembled WGS sequence"/>
</dbReference>
<dbReference type="RefSeq" id="WP_091756267.1">
    <property type="nucleotide sequence ID" value="NZ_FOHB01000001.1"/>
</dbReference>
<dbReference type="EMBL" id="FOHB01000001">
    <property type="protein sequence ID" value="SER80239.1"/>
    <property type="molecule type" value="Genomic_DNA"/>
</dbReference>
<dbReference type="SUPFAM" id="SSF47413">
    <property type="entry name" value="lambda repressor-like DNA-binding domains"/>
    <property type="match status" value="1"/>
</dbReference>
<dbReference type="Pfam" id="PF13560">
    <property type="entry name" value="HTH_31"/>
    <property type="match status" value="1"/>
</dbReference>
<dbReference type="InterPro" id="IPR010982">
    <property type="entry name" value="Lambda_DNA-bd_dom_sf"/>
</dbReference>
<dbReference type="PROSITE" id="PS50943">
    <property type="entry name" value="HTH_CROC1"/>
    <property type="match status" value="1"/>
</dbReference>
<dbReference type="OrthoDB" id="4955132at2"/>
<organism evidence="2 3">
    <name type="scientific">Pedococcus cremeus</name>
    <dbReference type="NCBI Taxonomy" id="587636"/>
    <lineage>
        <taxon>Bacteria</taxon>
        <taxon>Bacillati</taxon>
        <taxon>Actinomycetota</taxon>
        <taxon>Actinomycetes</taxon>
        <taxon>Micrococcales</taxon>
        <taxon>Intrasporangiaceae</taxon>
        <taxon>Pedococcus</taxon>
    </lineage>
</organism>
<evidence type="ECO:0000259" key="1">
    <source>
        <dbReference type="PROSITE" id="PS50943"/>
    </source>
</evidence>
<dbReference type="CDD" id="cd00093">
    <property type="entry name" value="HTH_XRE"/>
    <property type="match status" value="1"/>
</dbReference>
<dbReference type="GO" id="GO:0003677">
    <property type="term" value="F:DNA binding"/>
    <property type="evidence" value="ECO:0007669"/>
    <property type="project" value="InterPro"/>
</dbReference>
<reference evidence="3" key="1">
    <citation type="submission" date="2016-10" db="EMBL/GenBank/DDBJ databases">
        <authorList>
            <person name="Varghese N."/>
            <person name="Submissions S."/>
        </authorList>
    </citation>
    <scope>NUCLEOTIDE SEQUENCE [LARGE SCALE GENOMIC DNA]</scope>
    <source>
        <strain evidence="3">CGMCC 1.6963</strain>
    </source>
</reference>
<sequence>MTEQGAGHRDEERFTANLRRLREAKGWSQNELATRMRGRGWESFRQTTVSRLEKGEQSVRIGEARALADLLGVTVDDMALTESAEAQAIAELRAAIEECTKALDRIDTYGQYLPQAQADVRRLIATTPNAPADLRAVAQSVLTADPLTTLTRALTIGQEIAGGGSDG</sequence>
<protein>
    <submittedName>
        <fullName evidence="2">Helix-turn-helix domain-containing protein</fullName>
    </submittedName>
</protein>